<evidence type="ECO:0000313" key="1">
    <source>
        <dbReference type="EMBL" id="KKK65674.1"/>
    </source>
</evidence>
<comment type="caution">
    <text evidence="1">The sequence shown here is derived from an EMBL/GenBank/DDBJ whole genome shotgun (WGS) entry which is preliminary data.</text>
</comment>
<name>A0A0F8ZGW1_9ZZZZ</name>
<reference evidence="1" key="1">
    <citation type="journal article" date="2015" name="Nature">
        <title>Complex archaea that bridge the gap between prokaryotes and eukaryotes.</title>
        <authorList>
            <person name="Spang A."/>
            <person name="Saw J.H."/>
            <person name="Jorgensen S.L."/>
            <person name="Zaremba-Niedzwiedzka K."/>
            <person name="Martijn J."/>
            <person name="Lind A.E."/>
            <person name="van Eijk R."/>
            <person name="Schleper C."/>
            <person name="Guy L."/>
            <person name="Ettema T.J."/>
        </authorList>
    </citation>
    <scope>NUCLEOTIDE SEQUENCE</scope>
</reference>
<sequence length="34" mass="3801">MGRRKMGIGDLAILKDDSVMVKVLEVNGDSYVYQ</sequence>
<organism evidence="1">
    <name type="scientific">marine sediment metagenome</name>
    <dbReference type="NCBI Taxonomy" id="412755"/>
    <lineage>
        <taxon>unclassified sequences</taxon>
        <taxon>metagenomes</taxon>
        <taxon>ecological metagenomes</taxon>
    </lineage>
</organism>
<gene>
    <name evidence="1" type="ORF">LCGC14_2971800</name>
</gene>
<proteinExistence type="predicted"/>
<accession>A0A0F8ZGW1</accession>
<protein>
    <submittedName>
        <fullName evidence="1">Uncharacterized protein</fullName>
    </submittedName>
</protein>
<dbReference type="AlphaFoldDB" id="A0A0F8ZGW1"/>
<dbReference type="EMBL" id="LAZR01060435">
    <property type="protein sequence ID" value="KKK65674.1"/>
    <property type="molecule type" value="Genomic_DNA"/>
</dbReference>
<feature type="non-terminal residue" evidence="1">
    <location>
        <position position="34"/>
    </location>
</feature>